<feature type="signal peptide" evidence="1">
    <location>
        <begin position="1"/>
        <end position="27"/>
    </location>
</feature>
<keyword evidence="3" id="KW-1185">Reference proteome</keyword>
<gene>
    <name evidence="2" type="ORF">GpartN1_g4420.t1</name>
</gene>
<organism evidence="2 3">
    <name type="scientific">Galdieria partita</name>
    <dbReference type="NCBI Taxonomy" id="83374"/>
    <lineage>
        <taxon>Eukaryota</taxon>
        <taxon>Rhodophyta</taxon>
        <taxon>Bangiophyceae</taxon>
        <taxon>Galdieriales</taxon>
        <taxon>Galdieriaceae</taxon>
        <taxon>Galdieria</taxon>
    </lineage>
</organism>
<protein>
    <recommendedName>
        <fullName evidence="4">SHSP domain-containing protein</fullName>
    </recommendedName>
</protein>
<keyword evidence="1" id="KW-0732">Signal</keyword>
<dbReference type="AlphaFoldDB" id="A0A9C7PXZ3"/>
<dbReference type="EMBL" id="BQMJ01000035">
    <property type="protein sequence ID" value="GJQ12629.1"/>
    <property type="molecule type" value="Genomic_DNA"/>
</dbReference>
<accession>A0A9C7PXZ3</accession>
<dbReference type="OrthoDB" id="10312533at2759"/>
<sequence>MLSGSREWRKYLFALVFVVILVSLTEAHRGKLKGRNEVWKSRTSAKEDNSFVPRREYVKGKHLGRNRFGKSLDGISDTWKQSKRRAENVEAEVSSMNQPTGNIRLERLNDHKVVARWKVPETHYDAPVEAYLEEGVLRVVATTEREGQPVTVEETLELPLESRFDDAKVSTVRDGGDVLIKVSAQRNHHHYKHAAFLEHLGEEGREAFNTCKKVYRKDMVRIGGCICGNLSLVSESAICYDHLVNISAFYAEKFGCNNGSIALKEALETCLNMSDMEQHLNCSSNVYDKIITAWDILQSSGKLKKWKRKGIPENLKDQITRILVSS</sequence>
<evidence type="ECO:0000313" key="2">
    <source>
        <dbReference type="EMBL" id="GJQ12629.1"/>
    </source>
</evidence>
<reference evidence="2" key="2">
    <citation type="submission" date="2022-01" db="EMBL/GenBank/DDBJ databases">
        <authorList>
            <person name="Hirooka S."/>
            <person name="Miyagishima S.Y."/>
        </authorList>
    </citation>
    <scope>NUCLEOTIDE SEQUENCE</scope>
    <source>
        <strain evidence="2">NBRC 102759</strain>
    </source>
</reference>
<reference evidence="2" key="1">
    <citation type="journal article" date="2022" name="Proc. Natl. Acad. Sci. U.S.A.">
        <title>Life cycle and functional genomics of the unicellular red alga Galdieria for elucidating algal and plant evolution and industrial use.</title>
        <authorList>
            <person name="Hirooka S."/>
            <person name="Itabashi T."/>
            <person name="Ichinose T.M."/>
            <person name="Onuma R."/>
            <person name="Fujiwara T."/>
            <person name="Yamashita S."/>
            <person name="Jong L.W."/>
            <person name="Tomita R."/>
            <person name="Iwane A.H."/>
            <person name="Miyagishima S.Y."/>
        </authorList>
    </citation>
    <scope>NUCLEOTIDE SEQUENCE</scope>
    <source>
        <strain evidence="2">NBRC 102759</strain>
    </source>
</reference>
<name>A0A9C7PXZ3_9RHOD</name>
<dbReference type="Proteomes" id="UP001061958">
    <property type="component" value="Unassembled WGS sequence"/>
</dbReference>
<evidence type="ECO:0008006" key="4">
    <source>
        <dbReference type="Google" id="ProtNLM"/>
    </source>
</evidence>
<proteinExistence type="predicted"/>
<evidence type="ECO:0000313" key="3">
    <source>
        <dbReference type="Proteomes" id="UP001061958"/>
    </source>
</evidence>
<evidence type="ECO:0000256" key="1">
    <source>
        <dbReference type="SAM" id="SignalP"/>
    </source>
</evidence>
<feature type="chain" id="PRO_5038978328" description="SHSP domain-containing protein" evidence="1">
    <location>
        <begin position="28"/>
        <end position="326"/>
    </location>
</feature>
<comment type="caution">
    <text evidence="2">The sequence shown here is derived from an EMBL/GenBank/DDBJ whole genome shotgun (WGS) entry which is preliminary data.</text>
</comment>